<evidence type="ECO:0000256" key="1">
    <source>
        <dbReference type="SAM" id="MobiDB-lite"/>
    </source>
</evidence>
<sequence length="209" mass="24156">MDKPIIEVLATKQVLASNLNLTYLHHHRLELHRLSLTLDDALAASAANLDATVITAAIVTIVANSSLNLLKYFGDSLGRIIYAEFAPNSQQFLSPSGYNEYDRYNEYSERDRASDRKARRNRVDAQYFDKFYTHFWERLEDEFDRVYSINTLNRKQNKESGNIMPAPFTRKVECELRFSERRLSQNLSISRSQSLSVGQKSRKQSSPIR</sequence>
<dbReference type="AlphaFoldDB" id="A0A397TDM4"/>
<organism evidence="2 3">
    <name type="scientific">Glomus cerebriforme</name>
    <dbReference type="NCBI Taxonomy" id="658196"/>
    <lineage>
        <taxon>Eukaryota</taxon>
        <taxon>Fungi</taxon>
        <taxon>Fungi incertae sedis</taxon>
        <taxon>Mucoromycota</taxon>
        <taxon>Glomeromycotina</taxon>
        <taxon>Glomeromycetes</taxon>
        <taxon>Glomerales</taxon>
        <taxon>Glomeraceae</taxon>
        <taxon>Glomus</taxon>
    </lineage>
</organism>
<evidence type="ECO:0000313" key="3">
    <source>
        <dbReference type="Proteomes" id="UP000265703"/>
    </source>
</evidence>
<reference evidence="2 3" key="1">
    <citation type="submission" date="2018-06" db="EMBL/GenBank/DDBJ databases">
        <title>Comparative genomics reveals the genomic features of Rhizophagus irregularis, R. cerebriforme, R. diaphanum and Gigaspora rosea, and their symbiotic lifestyle signature.</title>
        <authorList>
            <person name="Morin E."/>
            <person name="San Clemente H."/>
            <person name="Chen E.C.H."/>
            <person name="De La Providencia I."/>
            <person name="Hainaut M."/>
            <person name="Kuo A."/>
            <person name="Kohler A."/>
            <person name="Murat C."/>
            <person name="Tang N."/>
            <person name="Roy S."/>
            <person name="Loubradou J."/>
            <person name="Henrissat B."/>
            <person name="Grigoriev I.V."/>
            <person name="Corradi N."/>
            <person name="Roux C."/>
            <person name="Martin F.M."/>
        </authorList>
    </citation>
    <scope>NUCLEOTIDE SEQUENCE [LARGE SCALE GENOMIC DNA]</scope>
    <source>
        <strain evidence="2 3">DAOM 227022</strain>
    </source>
</reference>
<comment type="caution">
    <text evidence="2">The sequence shown here is derived from an EMBL/GenBank/DDBJ whole genome shotgun (WGS) entry which is preliminary data.</text>
</comment>
<gene>
    <name evidence="2" type="ORF">C1645_817824</name>
</gene>
<dbReference type="OrthoDB" id="2440381at2759"/>
<feature type="region of interest" description="Disordered" evidence="1">
    <location>
        <begin position="189"/>
        <end position="209"/>
    </location>
</feature>
<accession>A0A397TDM4</accession>
<keyword evidence="3" id="KW-1185">Reference proteome</keyword>
<evidence type="ECO:0000313" key="2">
    <source>
        <dbReference type="EMBL" id="RIA94555.1"/>
    </source>
</evidence>
<proteinExistence type="predicted"/>
<dbReference type="EMBL" id="QKYT01000078">
    <property type="protein sequence ID" value="RIA94555.1"/>
    <property type="molecule type" value="Genomic_DNA"/>
</dbReference>
<dbReference type="Proteomes" id="UP000265703">
    <property type="component" value="Unassembled WGS sequence"/>
</dbReference>
<name>A0A397TDM4_9GLOM</name>
<protein>
    <submittedName>
        <fullName evidence="2">Uncharacterized protein</fullName>
    </submittedName>
</protein>